<sequence length="236" mass="28250">MSKTHQSGIQRNGIGFQNQQQIYQQSQIQQQSEIRYYVYQDLQNIINLIYSRNAVLEHFQNYPNHPMVTLINNKILLQLNLSNTIHFCLQQENQKNRNLSNFLIQQRMNANRILKNVIDSNKQQKNQSLIYQNNQKQMNSLENELQKYKYFYESQNFQLNQFQLQETGLAAKFDESVFPKIFDQQINQLNNGQLQDITSEKDIIKRAELQQQKVINNLYQRYPNKFTQKFQTLLFG</sequence>
<comment type="caution">
    <text evidence="1">The sequence shown here is derived from an EMBL/GenBank/DDBJ whole genome shotgun (WGS) entry which is preliminary data.</text>
</comment>
<dbReference type="Proteomes" id="UP000692954">
    <property type="component" value="Unassembled WGS sequence"/>
</dbReference>
<gene>
    <name evidence="1" type="ORF">PSON_ATCC_30995.1.T1800038</name>
</gene>
<evidence type="ECO:0000313" key="2">
    <source>
        <dbReference type="Proteomes" id="UP000692954"/>
    </source>
</evidence>
<proteinExistence type="predicted"/>
<accession>A0A8S1RK72</accession>
<name>A0A8S1RK72_9CILI</name>
<dbReference type="EMBL" id="CAJJDN010000180">
    <property type="protein sequence ID" value="CAD8127817.1"/>
    <property type="molecule type" value="Genomic_DNA"/>
</dbReference>
<dbReference type="AlphaFoldDB" id="A0A8S1RK72"/>
<protein>
    <submittedName>
        <fullName evidence="1">Uncharacterized protein</fullName>
    </submittedName>
</protein>
<keyword evidence="2" id="KW-1185">Reference proteome</keyword>
<organism evidence="1 2">
    <name type="scientific">Paramecium sonneborni</name>
    <dbReference type="NCBI Taxonomy" id="65129"/>
    <lineage>
        <taxon>Eukaryota</taxon>
        <taxon>Sar</taxon>
        <taxon>Alveolata</taxon>
        <taxon>Ciliophora</taxon>
        <taxon>Intramacronucleata</taxon>
        <taxon>Oligohymenophorea</taxon>
        <taxon>Peniculida</taxon>
        <taxon>Parameciidae</taxon>
        <taxon>Paramecium</taxon>
    </lineage>
</organism>
<reference evidence="1" key="1">
    <citation type="submission" date="2021-01" db="EMBL/GenBank/DDBJ databases">
        <authorList>
            <consortium name="Genoscope - CEA"/>
            <person name="William W."/>
        </authorList>
    </citation>
    <scope>NUCLEOTIDE SEQUENCE</scope>
</reference>
<evidence type="ECO:0000313" key="1">
    <source>
        <dbReference type="EMBL" id="CAD8127817.1"/>
    </source>
</evidence>